<feature type="transmembrane region" description="Helical" evidence="6">
    <location>
        <begin position="82"/>
        <end position="100"/>
    </location>
</feature>
<comment type="subcellular location">
    <subcellularLocation>
        <location evidence="1">Membrane</location>
        <topology evidence="1">Multi-pass membrane protein</topology>
    </subcellularLocation>
</comment>
<dbReference type="GO" id="GO:0034755">
    <property type="term" value="P:iron ion transmembrane transport"/>
    <property type="evidence" value="ECO:0007669"/>
    <property type="project" value="TreeGrafter"/>
</dbReference>
<dbReference type="Proteomes" id="UP000178023">
    <property type="component" value="Unassembled WGS sequence"/>
</dbReference>
<dbReference type="GO" id="GO:0015086">
    <property type="term" value="F:cadmium ion transmembrane transporter activity"/>
    <property type="evidence" value="ECO:0007669"/>
    <property type="project" value="TreeGrafter"/>
</dbReference>
<dbReference type="GO" id="GO:0005384">
    <property type="term" value="F:manganese ion transmembrane transporter activity"/>
    <property type="evidence" value="ECO:0007669"/>
    <property type="project" value="TreeGrafter"/>
</dbReference>
<accession>A0A1F8F1D7</accession>
<dbReference type="GO" id="GO:0005886">
    <property type="term" value="C:plasma membrane"/>
    <property type="evidence" value="ECO:0007669"/>
    <property type="project" value="TreeGrafter"/>
</dbReference>
<dbReference type="PANTHER" id="PTHR11706:SF33">
    <property type="entry name" value="NATURAL RESISTANCE-ASSOCIATED MACROPHAGE PROTEIN 2"/>
    <property type="match status" value="1"/>
</dbReference>
<evidence type="ECO:0000313" key="7">
    <source>
        <dbReference type="EMBL" id="OGN06400.1"/>
    </source>
</evidence>
<evidence type="ECO:0000256" key="4">
    <source>
        <dbReference type="ARBA" id="ARBA00022989"/>
    </source>
</evidence>
<evidence type="ECO:0000256" key="6">
    <source>
        <dbReference type="SAM" id="Phobius"/>
    </source>
</evidence>
<keyword evidence="4 6" id="KW-1133">Transmembrane helix</keyword>
<dbReference type="AlphaFoldDB" id="A0A1F8F1D7"/>
<evidence type="ECO:0000256" key="1">
    <source>
        <dbReference type="ARBA" id="ARBA00004141"/>
    </source>
</evidence>
<organism evidence="7 8">
    <name type="scientific">Candidatus Yanofskybacteria bacterium RIFCSPHIGHO2_01_FULL_45_42</name>
    <dbReference type="NCBI Taxonomy" id="1802671"/>
    <lineage>
        <taxon>Bacteria</taxon>
        <taxon>Candidatus Yanofskyibacteriota</taxon>
    </lineage>
</organism>
<evidence type="ECO:0008006" key="9">
    <source>
        <dbReference type="Google" id="ProtNLM"/>
    </source>
</evidence>
<keyword evidence="5 6" id="KW-0472">Membrane</keyword>
<feature type="transmembrane region" description="Helical" evidence="6">
    <location>
        <begin position="144"/>
        <end position="162"/>
    </location>
</feature>
<keyword evidence="2" id="KW-0813">Transport</keyword>
<feature type="transmembrane region" description="Helical" evidence="6">
    <location>
        <begin position="363"/>
        <end position="382"/>
    </location>
</feature>
<sequence length="422" mass="45993">MPKSLKKMWKFLGSGFRTGAADDDPSGVATYTITGARTGFNFLWVMVFVVPLMTAIQEMSAHIGALSGCGLAGNIKKHYPKWLLGVASLTLVGANVLNIGANISGMSGAVNLVLPIRIEVLAAIVSAAVIFITIRFSYRKIASILNWLALSLFAYVLTFFLISSDLKGVWLEILKNGLIPHLPLDKNSLVVLFALLGTTISPYLYFWQASEEAEETREVRHHIKICRFRSVSEKRLGQIDADTRFGMFFSNFVAFFIIALSAVTMHQAGIFNVETLRQAAEVLEPLAGQYAYMLFMIGLLSSGLLSIPVLAGSAAYVLSEVFNWPASLDKKFHQARQFYVVLSGAVLIGLAMSFVGISPVKALFYSALVNAAVSPLLIILIIHMAHNPKIVGANRVRPVVSALGYIGFLIMTVGTAFFMLTL</sequence>
<feature type="transmembrane region" description="Helical" evidence="6">
    <location>
        <begin position="402"/>
        <end position="420"/>
    </location>
</feature>
<feature type="transmembrane region" description="Helical" evidence="6">
    <location>
        <begin position="338"/>
        <end position="357"/>
    </location>
</feature>
<evidence type="ECO:0000313" key="8">
    <source>
        <dbReference type="Proteomes" id="UP000178023"/>
    </source>
</evidence>
<proteinExistence type="predicted"/>
<reference evidence="7 8" key="1">
    <citation type="journal article" date="2016" name="Nat. Commun.">
        <title>Thousands of microbial genomes shed light on interconnected biogeochemical processes in an aquifer system.</title>
        <authorList>
            <person name="Anantharaman K."/>
            <person name="Brown C.T."/>
            <person name="Hug L.A."/>
            <person name="Sharon I."/>
            <person name="Castelle C.J."/>
            <person name="Probst A.J."/>
            <person name="Thomas B.C."/>
            <person name="Singh A."/>
            <person name="Wilkins M.J."/>
            <person name="Karaoz U."/>
            <person name="Brodie E.L."/>
            <person name="Williams K.H."/>
            <person name="Hubbard S.S."/>
            <person name="Banfield J.F."/>
        </authorList>
    </citation>
    <scope>NUCLEOTIDE SEQUENCE [LARGE SCALE GENOMIC DNA]</scope>
</reference>
<keyword evidence="3 6" id="KW-0812">Transmembrane</keyword>
<feature type="transmembrane region" description="Helical" evidence="6">
    <location>
        <begin position="290"/>
        <end position="318"/>
    </location>
</feature>
<protein>
    <recommendedName>
        <fullName evidence="9">Iron transporter</fullName>
    </recommendedName>
</protein>
<dbReference type="EMBL" id="MGJL01000039">
    <property type="protein sequence ID" value="OGN06400.1"/>
    <property type="molecule type" value="Genomic_DNA"/>
</dbReference>
<evidence type="ECO:0000256" key="2">
    <source>
        <dbReference type="ARBA" id="ARBA00022448"/>
    </source>
</evidence>
<evidence type="ECO:0000256" key="3">
    <source>
        <dbReference type="ARBA" id="ARBA00022692"/>
    </source>
</evidence>
<dbReference type="PANTHER" id="PTHR11706">
    <property type="entry name" value="SOLUTE CARRIER PROTEIN FAMILY 11 MEMBER"/>
    <property type="match status" value="1"/>
</dbReference>
<gene>
    <name evidence="7" type="ORF">A2750_04000</name>
</gene>
<comment type="caution">
    <text evidence="7">The sequence shown here is derived from an EMBL/GenBank/DDBJ whole genome shotgun (WGS) entry which is preliminary data.</text>
</comment>
<feature type="transmembrane region" description="Helical" evidence="6">
    <location>
        <begin position="112"/>
        <end position="132"/>
    </location>
</feature>
<dbReference type="Pfam" id="PF01566">
    <property type="entry name" value="Nramp"/>
    <property type="match status" value="1"/>
</dbReference>
<feature type="transmembrane region" description="Helical" evidence="6">
    <location>
        <begin position="188"/>
        <end position="207"/>
    </location>
</feature>
<name>A0A1F8F1D7_9BACT</name>
<dbReference type="InterPro" id="IPR001046">
    <property type="entry name" value="NRAMP_fam"/>
</dbReference>
<evidence type="ECO:0000256" key="5">
    <source>
        <dbReference type="ARBA" id="ARBA00023136"/>
    </source>
</evidence>
<feature type="transmembrane region" description="Helical" evidence="6">
    <location>
        <begin position="245"/>
        <end position="270"/>
    </location>
</feature>